<feature type="compositionally biased region" description="Polar residues" evidence="1">
    <location>
        <begin position="1"/>
        <end position="10"/>
    </location>
</feature>
<reference evidence="2" key="2">
    <citation type="submission" date="2020-07" db="EMBL/GenBank/DDBJ databases">
        <authorList>
            <person name="Vera ALvarez R."/>
            <person name="Arias-Moreno D.M."/>
            <person name="Jimenez-Jacinto V."/>
            <person name="Jimenez-Bremont J.F."/>
            <person name="Swaminathan K."/>
            <person name="Moose S.P."/>
            <person name="Guerrero-Gonzalez M.L."/>
            <person name="Marino-Ramirez L."/>
            <person name="Landsman D."/>
            <person name="Rodriguez-Kessler M."/>
            <person name="Delgado-Sanchez P."/>
        </authorList>
    </citation>
    <scope>NUCLEOTIDE SEQUENCE</scope>
    <source>
        <tissue evidence="2">Cladode</tissue>
    </source>
</reference>
<feature type="compositionally biased region" description="Basic and acidic residues" evidence="1">
    <location>
        <begin position="13"/>
        <end position="26"/>
    </location>
</feature>
<dbReference type="EMBL" id="GISG01067289">
    <property type="protein sequence ID" value="MBA4628802.1"/>
    <property type="molecule type" value="Transcribed_RNA"/>
</dbReference>
<sequence>MYSTSTLNQKARNKSEEPTKAPREPTKLLMANSEGAPLGGGGDSAEGAGPAAVLVGGGDGAAAGVAGGGAGVAAGAGAGVGEGGGDGGDFVAEEFLLDLSAKTTTTSFSFLRQLSLLPLMK</sequence>
<dbReference type="AlphaFoldDB" id="A0A7C9CYI9"/>
<proteinExistence type="predicted"/>
<feature type="region of interest" description="Disordered" evidence="1">
    <location>
        <begin position="1"/>
        <end position="48"/>
    </location>
</feature>
<evidence type="ECO:0000313" key="2">
    <source>
        <dbReference type="EMBL" id="MBA4628802.1"/>
    </source>
</evidence>
<reference evidence="2" key="1">
    <citation type="journal article" date="2013" name="J. Plant Res.">
        <title>Effect of fungi and light on seed germination of three Opuntia species from semiarid lands of central Mexico.</title>
        <authorList>
            <person name="Delgado-Sanchez P."/>
            <person name="Jimenez-Bremont J.F."/>
            <person name="Guerrero-Gonzalez Mde L."/>
            <person name="Flores J."/>
        </authorList>
    </citation>
    <scope>NUCLEOTIDE SEQUENCE</scope>
    <source>
        <tissue evidence="2">Cladode</tissue>
    </source>
</reference>
<evidence type="ECO:0000256" key="1">
    <source>
        <dbReference type="SAM" id="MobiDB-lite"/>
    </source>
</evidence>
<name>A0A7C9CYI9_OPUST</name>
<protein>
    <submittedName>
        <fullName evidence="2">Uncharacterized protein</fullName>
    </submittedName>
</protein>
<accession>A0A7C9CYI9</accession>
<organism evidence="2">
    <name type="scientific">Opuntia streptacantha</name>
    <name type="common">Prickly pear cactus</name>
    <name type="synonym">Opuntia cardona</name>
    <dbReference type="NCBI Taxonomy" id="393608"/>
    <lineage>
        <taxon>Eukaryota</taxon>
        <taxon>Viridiplantae</taxon>
        <taxon>Streptophyta</taxon>
        <taxon>Embryophyta</taxon>
        <taxon>Tracheophyta</taxon>
        <taxon>Spermatophyta</taxon>
        <taxon>Magnoliopsida</taxon>
        <taxon>eudicotyledons</taxon>
        <taxon>Gunneridae</taxon>
        <taxon>Pentapetalae</taxon>
        <taxon>Caryophyllales</taxon>
        <taxon>Cactineae</taxon>
        <taxon>Cactaceae</taxon>
        <taxon>Opuntioideae</taxon>
        <taxon>Opuntia</taxon>
    </lineage>
</organism>